<reference evidence="4" key="1">
    <citation type="journal article" date="2019" name="Int. J. Syst. Evol. Microbiol.">
        <title>The Global Catalogue of Microorganisms (GCM) 10K type strain sequencing project: providing services to taxonomists for standard genome sequencing and annotation.</title>
        <authorList>
            <consortium name="The Broad Institute Genomics Platform"/>
            <consortium name="The Broad Institute Genome Sequencing Center for Infectious Disease"/>
            <person name="Wu L."/>
            <person name="Ma J."/>
        </authorList>
    </citation>
    <scope>NUCLEOTIDE SEQUENCE [LARGE SCALE GENOMIC DNA]</scope>
    <source>
        <strain evidence="4">CCM 2050</strain>
    </source>
</reference>
<proteinExistence type="inferred from homology"/>
<evidence type="ECO:0000256" key="2">
    <source>
        <dbReference type="HAMAP-Rule" id="MF_00048"/>
    </source>
</evidence>
<dbReference type="EMBL" id="JBHSTZ010000006">
    <property type="protein sequence ID" value="MFC6380324.1"/>
    <property type="molecule type" value="Genomic_DNA"/>
</dbReference>
<dbReference type="SUPFAM" id="SSF52980">
    <property type="entry name" value="Restriction endonuclease-like"/>
    <property type="match status" value="1"/>
</dbReference>
<dbReference type="PANTHER" id="PTHR34039:SF1">
    <property type="entry name" value="UPF0102 PROTEIN YRAN"/>
    <property type="match status" value="1"/>
</dbReference>
<comment type="caution">
    <text evidence="3">The sequence shown here is derived from an EMBL/GenBank/DDBJ whole genome shotgun (WGS) entry which is preliminary data.</text>
</comment>
<dbReference type="NCBIfam" id="NF011279">
    <property type="entry name" value="PRK14687.1"/>
    <property type="match status" value="1"/>
</dbReference>
<name>A0ABW1W2Q4_9GAMM</name>
<comment type="similarity">
    <text evidence="1 2">Belongs to the UPF0102 family.</text>
</comment>
<accession>A0ABW1W2Q4</accession>
<dbReference type="NCBIfam" id="NF009150">
    <property type="entry name" value="PRK12497.1-3"/>
    <property type="match status" value="1"/>
</dbReference>
<dbReference type="HAMAP" id="MF_00048">
    <property type="entry name" value="UPF0102"/>
    <property type="match status" value="1"/>
</dbReference>
<dbReference type="Gene3D" id="3.40.1350.10">
    <property type="match status" value="1"/>
</dbReference>
<dbReference type="InterPro" id="IPR003509">
    <property type="entry name" value="UPF0102_YraN-like"/>
</dbReference>
<protein>
    <recommendedName>
        <fullName evidence="2">UPF0102 protein ACFP58_02390</fullName>
    </recommendedName>
</protein>
<evidence type="ECO:0000313" key="4">
    <source>
        <dbReference type="Proteomes" id="UP001596264"/>
    </source>
</evidence>
<organism evidence="3 4">
    <name type="scientific">Psychrobacter glacincola</name>
    <dbReference type="NCBI Taxonomy" id="56810"/>
    <lineage>
        <taxon>Bacteria</taxon>
        <taxon>Pseudomonadati</taxon>
        <taxon>Pseudomonadota</taxon>
        <taxon>Gammaproteobacteria</taxon>
        <taxon>Moraxellales</taxon>
        <taxon>Moraxellaceae</taxon>
        <taxon>Psychrobacter</taxon>
    </lineage>
</organism>
<sequence>MMCYDNSEMLSRLIDVMANDKPLMLTSPKQRQGSYFEQQACEFLQGQGLILIAQNWQQPKVGELDLVMLEKGQAWSILVFVEVRQRQYSDFGDAALSVTAGKQRKIIKAARYFLQQNPRYHYYECRFDVIAYNTVNKNETDVTLDNQPNQRFENNRPEWLQGAFIASAWS</sequence>
<dbReference type="Proteomes" id="UP001596264">
    <property type="component" value="Unassembled WGS sequence"/>
</dbReference>
<evidence type="ECO:0000256" key="1">
    <source>
        <dbReference type="ARBA" id="ARBA00006738"/>
    </source>
</evidence>
<keyword evidence="4" id="KW-1185">Reference proteome</keyword>
<dbReference type="RefSeq" id="WP_201562288.1">
    <property type="nucleotide sequence ID" value="NZ_CAJGZK010000007.1"/>
</dbReference>
<dbReference type="Pfam" id="PF02021">
    <property type="entry name" value="UPF0102"/>
    <property type="match status" value="1"/>
</dbReference>
<dbReference type="PANTHER" id="PTHR34039">
    <property type="entry name" value="UPF0102 PROTEIN YRAN"/>
    <property type="match status" value="1"/>
</dbReference>
<dbReference type="NCBIfam" id="TIGR00252">
    <property type="entry name" value="YraN family protein"/>
    <property type="match status" value="1"/>
</dbReference>
<evidence type="ECO:0000313" key="3">
    <source>
        <dbReference type="EMBL" id="MFC6380324.1"/>
    </source>
</evidence>
<gene>
    <name evidence="3" type="ORF">ACFP58_02390</name>
</gene>
<dbReference type="InterPro" id="IPR011856">
    <property type="entry name" value="tRNA_endonuc-like_dom_sf"/>
</dbReference>
<dbReference type="InterPro" id="IPR011335">
    <property type="entry name" value="Restrct_endonuc-II-like"/>
</dbReference>